<feature type="region of interest" description="Disordered" evidence="1">
    <location>
        <begin position="1"/>
        <end position="23"/>
    </location>
</feature>
<sequence>MSKCPTGTLAGRTSPSSGSLVRTKTHTPVVTCSHFVSTSVECTTSAEMAQEAESRLVDEINRLAALTGAENSKVDESEYSVDASAVMPYLVATSPEHRNRSGRPRGGKVARNEEYQYFLRQAAEANRTFVNEAKAHARRTSSSSSSSAASAGGTAKPVFDLLGFYRTLSYGEPVQVVTDGADLPDQDCRTGAFASVQQSVHLRVASLPRPLAPPCPRAPSPWPATLSTTIGHGWTQKWSMI</sequence>
<feature type="compositionally biased region" description="Polar residues" evidence="1">
    <location>
        <begin position="11"/>
        <end position="23"/>
    </location>
</feature>
<name>A0A7S1YAY9_9EUKA</name>
<reference evidence="2" key="1">
    <citation type="submission" date="2021-01" db="EMBL/GenBank/DDBJ databases">
        <authorList>
            <person name="Corre E."/>
            <person name="Pelletier E."/>
            <person name="Niang G."/>
            <person name="Scheremetjew M."/>
            <person name="Finn R."/>
            <person name="Kale V."/>
            <person name="Holt S."/>
            <person name="Cochrane G."/>
            <person name="Meng A."/>
            <person name="Brown T."/>
            <person name="Cohen L."/>
        </authorList>
    </citation>
    <scope>NUCLEOTIDE SEQUENCE</scope>
    <source>
        <strain evidence="2">ATCC 50979</strain>
    </source>
</reference>
<feature type="compositionally biased region" description="Low complexity" evidence="1">
    <location>
        <begin position="140"/>
        <end position="153"/>
    </location>
</feature>
<dbReference type="AlphaFoldDB" id="A0A7S1YAY9"/>
<evidence type="ECO:0000313" key="2">
    <source>
        <dbReference type="EMBL" id="CAD9292974.1"/>
    </source>
</evidence>
<gene>
    <name evidence="2" type="ORF">SSP0437_LOCUS4109</name>
</gene>
<feature type="region of interest" description="Disordered" evidence="1">
    <location>
        <begin position="134"/>
        <end position="153"/>
    </location>
</feature>
<evidence type="ECO:0000256" key="1">
    <source>
        <dbReference type="SAM" id="MobiDB-lite"/>
    </source>
</evidence>
<accession>A0A7S1YAY9</accession>
<organism evidence="2">
    <name type="scientific">Sexangularia sp. CB-2014</name>
    <dbReference type="NCBI Taxonomy" id="1486929"/>
    <lineage>
        <taxon>Eukaryota</taxon>
        <taxon>Amoebozoa</taxon>
        <taxon>Tubulinea</taxon>
        <taxon>Elardia</taxon>
        <taxon>Arcellinida</taxon>
        <taxon>Arcellinida incertae sedis</taxon>
        <taxon>Sexangularia</taxon>
    </lineage>
</organism>
<dbReference type="EMBL" id="HBGL01005348">
    <property type="protein sequence ID" value="CAD9292974.1"/>
    <property type="molecule type" value="Transcribed_RNA"/>
</dbReference>
<protein>
    <submittedName>
        <fullName evidence="2">Uncharacterized protein</fullName>
    </submittedName>
</protein>
<proteinExistence type="predicted"/>